<feature type="compositionally biased region" description="Basic and acidic residues" evidence="1">
    <location>
        <begin position="62"/>
        <end position="72"/>
    </location>
</feature>
<organism evidence="2 3">
    <name type="scientific">Eragrostis curvula</name>
    <name type="common">weeping love grass</name>
    <dbReference type="NCBI Taxonomy" id="38414"/>
    <lineage>
        <taxon>Eukaryota</taxon>
        <taxon>Viridiplantae</taxon>
        <taxon>Streptophyta</taxon>
        <taxon>Embryophyta</taxon>
        <taxon>Tracheophyta</taxon>
        <taxon>Spermatophyta</taxon>
        <taxon>Magnoliopsida</taxon>
        <taxon>Liliopsida</taxon>
        <taxon>Poales</taxon>
        <taxon>Poaceae</taxon>
        <taxon>PACMAD clade</taxon>
        <taxon>Chloridoideae</taxon>
        <taxon>Eragrostideae</taxon>
        <taxon>Eragrostidinae</taxon>
        <taxon>Eragrostis</taxon>
    </lineage>
</organism>
<sequence length="72" mass="7463">MVGYMPGKERPTKARPSPFAQVGCGNTGPLAHRLALPPAALSSEALPARGRSAASGLSTDRAPTEKENITFT</sequence>
<evidence type="ECO:0000313" key="3">
    <source>
        <dbReference type="Proteomes" id="UP000324897"/>
    </source>
</evidence>
<gene>
    <name evidence="2" type="ORF">EJB05_24715</name>
</gene>
<proteinExistence type="predicted"/>
<feature type="non-terminal residue" evidence="2">
    <location>
        <position position="1"/>
    </location>
</feature>
<reference evidence="2 3" key="1">
    <citation type="journal article" date="2019" name="Sci. Rep.">
        <title>A high-quality genome of Eragrostis curvula grass provides insights into Poaceae evolution and supports new strategies to enhance forage quality.</title>
        <authorList>
            <person name="Carballo J."/>
            <person name="Santos B.A.C.M."/>
            <person name="Zappacosta D."/>
            <person name="Garbus I."/>
            <person name="Selva J.P."/>
            <person name="Gallo C.A."/>
            <person name="Diaz A."/>
            <person name="Albertini E."/>
            <person name="Caccamo M."/>
            <person name="Echenique V."/>
        </authorList>
    </citation>
    <scope>NUCLEOTIDE SEQUENCE [LARGE SCALE GENOMIC DNA]</scope>
    <source>
        <strain evidence="3">cv. Victoria</strain>
        <tissue evidence="2">Leaf</tissue>
    </source>
</reference>
<evidence type="ECO:0000256" key="1">
    <source>
        <dbReference type="SAM" id="MobiDB-lite"/>
    </source>
</evidence>
<accession>A0A5J9VDM2</accession>
<comment type="caution">
    <text evidence="2">The sequence shown here is derived from an EMBL/GenBank/DDBJ whole genome shotgun (WGS) entry which is preliminary data.</text>
</comment>
<feature type="region of interest" description="Disordered" evidence="1">
    <location>
        <begin position="1"/>
        <end position="72"/>
    </location>
</feature>
<dbReference type="AlphaFoldDB" id="A0A5J9VDM2"/>
<protein>
    <submittedName>
        <fullName evidence="2">Uncharacterized protein</fullName>
    </submittedName>
</protein>
<dbReference type="Gramene" id="TVU32950">
    <property type="protein sequence ID" value="TVU32950"/>
    <property type="gene ID" value="EJB05_24715"/>
</dbReference>
<dbReference type="Proteomes" id="UP000324897">
    <property type="component" value="Chromosome 1"/>
</dbReference>
<keyword evidence="3" id="KW-1185">Reference proteome</keyword>
<name>A0A5J9VDM2_9POAL</name>
<evidence type="ECO:0000313" key="2">
    <source>
        <dbReference type="EMBL" id="TVU32950.1"/>
    </source>
</evidence>
<feature type="compositionally biased region" description="Low complexity" evidence="1">
    <location>
        <begin position="29"/>
        <end position="49"/>
    </location>
</feature>
<dbReference type="EMBL" id="RWGY01000011">
    <property type="protein sequence ID" value="TVU32950.1"/>
    <property type="molecule type" value="Genomic_DNA"/>
</dbReference>